<evidence type="ECO:0000256" key="12">
    <source>
        <dbReference type="HAMAP-Rule" id="MF_00198"/>
    </source>
</evidence>
<evidence type="ECO:0000256" key="14">
    <source>
        <dbReference type="PROSITE-ProRule" id="PRU00354"/>
    </source>
</evidence>
<reference evidence="18" key="2">
    <citation type="submission" date="2024-05" db="EMBL/GenBank/DDBJ databases">
        <title>Rhodohalobacter halophilus gen. nov., sp. nov., a moderately halophilic member of the family Balneolaceae.</title>
        <authorList>
            <person name="Xia J."/>
        </authorList>
    </citation>
    <scope>NUCLEOTIDE SEQUENCE</scope>
    <source>
        <strain evidence="18">WB101</strain>
    </source>
</reference>
<dbReference type="InterPro" id="IPR030374">
    <property type="entry name" value="PABS"/>
</dbReference>
<dbReference type="PROSITE" id="PS50280">
    <property type="entry name" value="SET"/>
    <property type="match status" value="1"/>
</dbReference>
<evidence type="ECO:0000313" key="19">
    <source>
        <dbReference type="Proteomes" id="UP001165366"/>
    </source>
</evidence>
<keyword evidence="5 13" id="KW-0068">Autocatalytic cleavage</keyword>
<comment type="function">
    <text evidence="13">Catalyzes the decarboxylation of S-adenosylmethionine to S-adenosylmethioninamine (dcAdoMet), the propylamine donor required for the synthesis of the polyamines spermine and spermidine from the diamine putrescine.</text>
</comment>
<sequence>MYCSQIDQTRTIVTAKQTSLYRIVTEDQNNWHLVANRPILRGEILSLTDFSSLIYVGDANFVDVILEGTEERKRIFRAISAVPASASCVPDTLEIPWCFMNHSCEPNTHDRWNFLDQAKLNSADTIAIRDIAEGEELTYDYDMEHYNYRAPFECQCGADSCRGMIRGFSSLEDEYQEKLIFQASPFVQERYKRTKPRGNVDMNPRGQHIVIDYWSCDANILNDEKQLTQLLIDGAEAANAKIISIESYPFEHQGVTAIALLAESHISIHTWPSHGYAGVDIYTCGNSYPMKAHETLVKALSPGHTEIVKLARGGIDSPHSITAAPDKPLLRSGLSVDRESFVEGTVPGRRHGHINHGFHITELIFKESTPYQECLIFDNPVYGRVLVLDGIVQLSTFDEHIYHEMLVHPPMFAHAEPKRVCIVGGGDGGTLREVLKHNPKEVVMIDIDEQFVRAAAKYLPSLSNGSFEDPRVTLLFEDASEALKEYEDTFDVAIIDCNDAIGPSEVLFEEDFYETVSRTLKSDGISSIQVGSILDVEFIQQTRDRIGAHLGYTSGFRLTMPSYHCGEYIFMVASKNLNPSGPDSDTLKVLRDRRAIRTKHWSPAIHHASQVLPKQLQ</sequence>
<evidence type="ECO:0000256" key="7">
    <source>
        <dbReference type="ARBA" id="ARBA00023115"/>
    </source>
</evidence>
<dbReference type="HAMAP" id="MF_00198">
    <property type="entry name" value="Spermidine_synth"/>
    <property type="match status" value="1"/>
</dbReference>
<proteinExistence type="inferred from homology"/>
<keyword evidence="6 13" id="KW-0745">Spermidine biosynthesis</keyword>
<feature type="binding site" evidence="12">
    <location>
        <position position="403"/>
    </location>
    <ligand>
        <name>spermidine</name>
        <dbReference type="ChEBI" id="CHEBI:57834"/>
    </ligand>
</feature>
<dbReference type="SUPFAM" id="SSF56276">
    <property type="entry name" value="S-adenosylmethionine decarboxylase"/>
    <property type="match status" value="1"/>
</dbReference>
<feature type="active site" description="Proton donor; for catalytic activity" evidence="13">
    <location>
        <position position="284"/>
    </location>
</feature>
<accession>A0ABS9KHX1</accession>
<keyword evidence="8 13" id="KW-0865">Zymogen</keyword>
<dbReference type="Pfam" id="PF17284">
    <property type="entry name" value="Spermine_synt_N"/>
    <property type="match status" value="1"/>
</dbReference>
<comment type="catalytic activity">
    <reaction evidence="12">
        <text>S-adenosyl 3-(methylsulfanyl)propylamine + putrescine = S-methyl-5'-thioadenosine + spermidine + H(+)</text>
        <dbReference type="Rhea" id="RHEA:12721"/>
        <dbReference type="ChEBI" id="CHEBI:15378"/>
        <dbReference type="ChEBI" id="CHEBI:17509"/>
        <dbReference type="ChEBI" id="CHEBI:57443"/>
        <dbReference type="ChEBI" id="CHEBI:57834"/>
        <dbReference type="ChEBI" id="CHEBI:326268"/>
        <dbReference type="EC" id="2.5.1.16"/>
    </reaction>
</comment>
<dbReference type="InterPro" id="IPR001214">
    <property type="entry name" value="SET_dom"/>
</dbReference>
<evidence type="ECO:0000256" key="8">
    <source>
        <dbReference type="ARBA" id="ARBA00023145"/>
    </source>
</evidence>
<keyword evidence="4 13" id="KW-0210">Decarboxylase</keyword>
<dbReference type="SMART" id="SM00317">
    <property type="entry name" value="SET"/>
    <property type="match status" value="1"/>
</dbReference>
<keyword evidence="19" id="KW-1185">Reference proteome</keyword>
<dbReference type="InterPro" id="IPR003826">
    <property type="entry name" value="AdoMetDC_fam_prok"/>
</dbReference>
<feature type="active site" description="Proton acceptor" evidence="12 14">
    <location>
        <position position="496"/>
    </location>
</feature>
<comment type="subunit">
    <text evidence="13">Heterotetramer of two alpha and two beta chains arranged as a dimer of alpha/beta heterodimers.</text>
</comment>
<evidence type="ECO:0000256" key="5">
    <source>
        <dbReference type="ARBA" id="ARBA00022813"/>
    </source>
</evidence>
<dbReference type="PANTHER" id="PTHR11558:SF11">
    <property type="entry name" value="SPERMIDINE SYNTHASE"/>
    <property type="match status" value="1"/>
</dbReference>
<feature type="binding site" evidence="12">
    <location>
        <position position="427"/>
    </location>
    <ligand>
        <name>spermidine</name>
        <dbReference type="ChEBI" id="CHEBI:57834"/>
    </ligand>
</feature>
<feature type="binding site" evidence="12">
    <location>
        <position position="372"/>
    </location>
    <ligand>
        <name>S-methyl-5'-thioadenosine</name>
        <dbReference type="ChEBI" id="CHEBI:17509"/>
    </ligand>
</feature>
<dbReference type="InterPro" id="IPR003616">
    <property type="entry name" value="Post-SET_dom"/>
</dbReference>
<dbReference type="EC" id="4.1.1.50" evidence="13"/>
<feature type="site" description="Cleavage (non-hydrolytic); by autolysis" evidence="13">
    <location>
        <begin position="263"/>
        <end position="264"/>
    </location>
</feature>
<evidence type="ECO:0000259" key="15">
    <source>
        <dbReference type="PROSITE" id="PS50280"/>
    </source>
</evidence>
<dbReference type="InterPro" id="IPR001045">
    <property type="entry name" value="Spermi_synthase"/>
</dbReference>
<evidence type="ECO:0000256" key="9">
    <source>
        <dbReference type="ARBA" id="ARBA00023239"/>
    </source>
</evidence>
<dbReference type="PROSITE" id="PS51006">
    <property type="entry name" value="PABS_2"/>
    <property type="match status" value="1"/>
</dbReference>
<dbReference type="InterPro" id="IPR016067">
    <property type="entry name" value="S-AdoMet_deCO2ase_core"/>
</dbReference>
<evidence type="ECO:0000313" key="18">
    <source>
        <dbReference type="EMBL" id="MCG2590456.1"/>
    </source>
</evidence>
<feature type="binding site" evidence="12">
    <location>
        <begin position="478"/>
        <end position="479"/>
    </location>
    <ligand>
        <name>S-methyl-5'-thioadenosine</name>
        <dbReference type="ChEBI" id="CHEBI:17509"/>
    </ligand>
</feature>
<dbReference type="InterPro" id="IPR037163">
    <property type="entry name" value="Spermidine_synt_N_sf"/>
</dbReference>
<evidence type="ECO:0000256" key="6">
    <source>
        <dbReference type="ARBA" id="ARBA00023066"/>
    </source>
</evidence>
<feature type="domain" description="SET" evidence="15">
    <location>
        <begin position="16"/>
        <end position="142"/>
    </location>
</feature>
<comment type="pathway">
    <text evidence="13">Amine and polyamine biosynthesis; S-adenosylmethioninamine biosynthesis; S-adenosylmethioninamine from S-adenosyl-L-methionine: step 1/1.</text>
</comment>
<feature type="binding site" evidence="12">
    <location>
        <position position="503"/>
    </location>
    <ligand>
        <name>S-methyl-5'-thioadenosine</name>
        <dbReference type="ChEBI" id="CHEBI:17509"/>
    </ligand>
</feature>
<dbReference type="Gene3D" id="2.30.140.10">
    <property type="entry name" value="Spermidine synthase, tetramerisation domain"/>
    <property type="match status" value="1"/>
</dbReference>
<dbReference type="Pfam" id="PF00856">
    <property type="entry name" value="SET"/>
    <property type="match status" value="1"/>
</dbReference>
<dbReference type="Pfam" id="PF02675">
    <property type="entry name" value="AdoMet_dc"/>
    <property type="match status" value="1"/>
</dbReference>
<evidence type="ECO:0000256" key="11">
    <source>
        <dbReference type="ARBA" id="ARBA00023317"/>
    </source>
</evidence>
<comment type="caution">
    <text evidence="18">The sequence shown here is derived from an EMBL/GenBank/DDBJ whole genome shotgun (WGS) entry which is preliminary data.</text>
</comment>
<dbReference type="Pfam" id="PF01564">
    <property type="entry name" value="Spermine_synth"/>
    <property type="match status" value="1"/>
</dbReference>
<evidence type="ECO:0000256" key="1">
    <source>
        <dbReference type="ARBA" id="ARBA00007867"/>
    </source>
</evidence>
<feature type="domain" description="PABS" evidence="17">
    <location>
        <begin position="345"/>
        <end position="575"/>
    </location>
</feature>
<dbReference type="EMBL" id="JAKLWS010000033">
    <property type="protein sequence ID" value="MCG2590456.1"/>
    <property type="molecule type" value="Genomic_DNA"/>
</dbReference>
<dbReference type="Gene3D" id="3.40.50.150">
    <property type="entry name" value="Vaccinia Virus protein VP39"/>
    <property type="match status" value="1"/>
</dbReference>
<protein>
    <recommendedName>
        <fullName evidence="13">S-adenosylmethionine decarboxylase proenzyme</fullName>
        <shortName evidence="13">AdoMetDC</shortName>
        <shortName evidence="13">SAMDC</shortName>
        <ecNumber evidence="13">4.1.1.50</ecNumber>
    </recommendedName>
    <component>
        <recommendedName>
            <fullName evidence="13">S-adenosylmethionine decarboxylase beta chain</fullName>
        </recommendedName>
    </component>
    <component>
        <recommendedName>
            <fullName evidence="13">S-adenosylmethionine decarboxylase alpha chain</fullName>
        </recommendedName>
    </component>
</protein>
<feature type="chain" id="PRO_5044913616" description="S-adenosylmethionine decarboxylase alpha chain" evidence="13">
    <location>
        <begin position="264"/>
        <end position="617"/>
    </location>
</feature>
<feature type="domain" description="Post-SET" evidence="16">
    <location>
        <begin position="150"/>
        <end position="166"/>
    </location>
</feature>
<reference evidence="18" key="1">
    <citation type="submission" date="2022-01" db="EMBL/GenBank/DDBJ databases">
        <authorList>
            <person name="Wang Y."/>
        </authorList>
    </citation>
    <scope>NUCLEOTIDE SEQUENCE</scope>
    <source>
        <strain evidence="18">WB101</strain>
    </source>
</reference>
<comment type="similarity">
    <text evidence="1 12">Belongs to the spermidine/spermine synthase family.</text>
</comment>
<evidence type="ECO:0000256" key="2">
    <source>
        <dbReference type="ARBA" id="ARBA00022679"/>
    </source>
</evidence>
<dbReference type="NCBIfam" id="TIGR03330">
    <property type="entry name" value="SAM_DCase_Bsu"/>
    <property type="match status" value="1"/>
</dbReference>
<comment type="PTM">
    <text evidence="13">Is synthesized initially as an inactive proenzyme. Formation of the active enzyme involves a self-maturation process in which the active site pyruvoyl group is generated from an internal serine residue via an autocatalytic post-translational modification. Two non-identical subunits are generated from the proenzyme in this reaction, and the pyruvate is formed at the N-terminus of the alpha chain, which is derived from the carboxyl end of the proenzyme. The post-translation cleavage follows an unusual pathway, termed non-hydrolytic serinolysis, in which the side chain hydroxyl group of the serine supplies its oxygen atom to form the C-terminus of the beta chain, while the remainder of the serine residue undergoes an oxidative deamination to produce ammonia and the pyruvoyl group blocking the N-terminus of the alpha chain.</text>
</comment>
<keyword evidence="11 13" id="KW-0670">Pyruvate</keyword>
<evidence type="ECO:0000256" key="3">
    <source>
        <dbReference type="ARBA" id="ARBA00022691"/>
    </source>
</evidence>
<feature type="active site" description="Proton acceptor; for processing activity" evidence="13">
    <location>
        <position position="269"/>
    </location>
</feature>
<dbReference type="SUPFAM" id="SSF53335">
    <property type="entry name" value="S-adenosyl-L-methionine-dependent methyltransferases"/>
    <property type="match status" value="1"/>
</dbReference>
<dbReference type="InterPro" id="IPR046341">
    <property type="entry name" value="SET_dom_sf"/>
</dbReference>
<dbReference type="InterPro" id="IPR029063">
    <property type="entry name" value="SAM-dependent_MTases_sf"/>
</dbReference>
<organism evidence="18 19">
    <name type="scientific">Rhodohalobacter sulfatireducens</name>
    <dbReference type="NCBI Taxonomy" id="2911366"/>
    <lineage>
        <taxon>Bacteria</taxon>
        <taxon>Pseudomonadati</taxon>
        <taxon>Balneolota</taxon>
        <taxon>Balneolia</taxon>
        <taxon>Balneolales</taxon>
        <taxon>Balneolaceae</taxon>
        <taxon>Rhodohalobacter</taxon>
    </lineage>
</organism>
<dbReference type="RefSeq" id="WP_237855862.1">
    <property type="nucleotide sequence ID" value="NZ_JAKLWS010000033.1"/>
</dbReference>
<evidence type="ECO:0000259" key="17">
    <source>
        <dbReference type="PROSITE" id="PS51006"/>
    </source>
</evidence>
<dbReference type="PROSITE" id="PS50868">
    <property type="entry name" value="POST_SET"/>
    <property type="match status" value="1"/>
</dbReference>
<evidence type="ECO:0000259" key="16">
    <source>
        <dbReference type="PROSITE" id="PS50868"/>
    </source>
</evidence>
<dbReference type="SUPFAM" id="SSF82199">
    <property type="entry name" value="SET domain"/>
    <property type="match status" value="1"/>
</dbReference>
<evidence type="ECO:0000256" key="10">
    <source>
        <dbReference type="ARBA" id="ARBA00023270"/>
    </source>
</evidence>
<keyword evidence="7 13" id="KW-0620">Polyamine biosynthesis</keyword>
<feature type="binding site" evidence="12">
    <location>
        <position position="446"/>
    </location>
    <ligand>
        <name>S-methyl-5'-thioadenosine</name>
        <dbReference type="ChEBI" id="CHEBI:17509"/>
    </ligand>
</feature>
<dbReference type="CDD" id="cd02440">
    <property type="entry name" value="AdoMet_MTases"/>
    <property type="match status" value="1"/>
</dbReference>
<dbReference type="InterPro" id="IPR035246">
    <property type="entry name" value="Spermidine_synt_N"/>
</dbReference>
<dbReference type="PANTHER" id="PTHR11558">
    <property type="entry name" value="SPERMIDINE/SPERMINE SYNTHASE"/>
    <property type="match status" value="1"/>
</dbReference>
<feature type="modified residue" description="Pyruvic acid (Ser); by autocatalysis" evidence="13">
    <location>
        <position position="264"/>
    </location>
</feature>
<comment type="subunit">
    <text evidence="12">Homodimer or homotetramer.</text>
</comment>
<feature type="binding site" evidence="12">
    <location>
        <begin position="496"/>
        <end position="499"/>
    </location>
    <ligand>
        <name>spermidine</name>
        <dbReference type="ChEBI" id="CHEBI:57834"/>
    </ligand>
</feature>
<comment type="cofactor">
    <cofactor evidence="13">
        <name>pyruvate</name>
        <dbReference type="ChEBI" id="CHEBI:15361"/>
    </cofactor>
    <text evidence="13">Binds 1 pyruvoyl group covalently per subunit.</text>
</comment>
<keyword evidence="3 13" id="KW-0949">S-adenosyl-L-methionine</keyword>
<dbReference type="Gene3D" id="3.60.90.10">
    <property type="entry name" value="S-adenosylmethionine decarboxylase"/>
    <property type="match status" value="1"/>
</dbReference>
<comment type="similarity">
    <text evidence="13">Belongs to the prokaryotic AdoMetDC family. Type 1 subfamily.</text>
</comment>
<keyword evidence="9 13" id="KW-0456">Lyase</keyword>
<gene>
    <name evidence="18" type="primary">speD</name>
    <name evidence="12" type="synonym">speE</name>
    <name evidence="13" type="synonym">speH</name>
    <name evidence="18" type="ORF">L6773_17905</name>
</gene>
<comment type="function">
    <text evidence="12">Catalyzes the irreversible transfer of a propylamine group from the amino donor S-adenosylmethioninamine (decarboxy-AdoMet) to putrescine (1,4-diaminobutane) to yield spermidine.</text>
</comment>
<comment type="pathway">
    <text evidence="12">Amine and polyamine biosynthesis; spermidine biosynthesis; spermidine from putrescine: step 1/1.</text>
</comment>
<evidence type="ECO:0000256" key="4">
    <source>
        <dbReference type="ARBA" id="ARBA00022793"/>
    </source>
</evidence>
<dbReference type="Gene3D" id="2.170.270.10">
    <property type="entry name" value="SET domain"/>
    <property type="match status" value="1"/>
</dbReference>
<feature type="active site" description="Schiff-base intermediate with substrate; via pyruvic acid" evidence="13">
    <location>
        <position position="264"/>
    </location>
</feature>
<keyword evidence="2 12" id="KW-0808">Transferase</keyword>
<dbReference type="Proteomes" id="UP001165366">
    <property type="component" value="Unassembled WGS sequence"/>
</dbReference>
<dbReference type="InterPro" id="IPR017716">
    <property type="entry name" value="S-AdoMet_deCOase_pro-enz"/>
</dbReference>
<comment type="catalytic activity">
    <reaction evidence="13">
        <text>S-adenosyl-L-methionine + H(+) = S-adenosyl 3-(methylsulfanyl)propylamine + CO2</text>
        <dbReference type="Rhea" id="RHEA:15981"/>
        <dbReference type="ChEBI" id="CHEBI:15378"/>
        <dbReference type="ChEBI" id="CHEBI:16526"/>
        <dbReference type="ChEBI" id="CHEBI:57443"/>
        <dbReference type="ChEBI" id="CHEBI:59789"/>
        <dbReference type="EC" id="4.1.1.50"/>
    </reaction>
</comment>
<keyword evidence="10 13" id="KW-0704">Schiff base</keyword>
<name>A0ABS9KHX1_9BACT</name>
<dbReference type="GO" id="GO:0004014">
    <property type="term" value="F:adenosylmethionine decarboxylase activity"/>
    <property type="evidence" value="ECO:0007669"/>
    <property type="project" value="UniProtKB-EC"/>
</dbReference>
<feature type="chain" id="PRO_5044913615" description="S-adenosylmethionine decarboxylase beta chain" evidence="13">
    <location>
        <begin position="1"/>
        <end position="263"/>
    </location>
</feature>
<dbReference type="HAMAP" id="MF_00464">
    <property type="entry name" value="AdoMetDC_1"/>
    <property type="match status" value="1"/>
</dbReference>
<evidence type="ECO:0000256" key="13">
    <source>
        <dbReference type="HAMAP-Rule" id="MF_00464"/>
    </source>
</evidence>